<evidence type="ECO:0000313" key="1">
    <source>
        <dbReference type="EMBL" id="TDT31330.1"/>
    </source>
</evidence>
<dbReference type="AlphaFoldDB" id="A0A4R7J2E3"/>
<protein>
    <submittedName>
        <fullName evidence="1">Pantothenate kinase</fullName>
    </submittedName>
</protein>
<dbReference type="EMBL" id="SOAW01000002">
    <property type="protein sequence ID" value="TDT31330.1"/>
    <property type="molecule type" value="Genomic_DNA"/>
</dbReference>
<dbReference type="NCBIfam" id="NF006743">
    <property type="entry name" value="PRK09270.1-2"/>
    <property type="match status" value="1"/>
</dbReference>
<dbReference type="Proteomes" id="UP000295371">
    <property type="component" value="Unassembled WGS sequence"/>
</dbReference>
<keyword evidence="1" id="KW-0808">Transferase</keyword>
<sequence length="325" mass="35245">MVLGRNKTNVTLDSGPCTEQREVARAAGMVVGSSVTFVLLPRDVPGLPATSPASLRRPRPPCDVPGLPATSPASRNSHEFLATPRDFPCHSPRRHYGPVPEQPATIRTFGEAMERARGLIGRTQRRILGITGVPAAGKSTLAEALVAVLAQEYGRRVAHLPMDGFHLADVELARLGRLDGKGAPDTFDTHGFASLLERVRTEQDVIIYAPAFERELEQPVAGAIPIHPEAELIITEGNYLLLDEPGWCRSRAAIDQVWYCEVDETLRRQRLLARHLRYGKELAQAEAWIAAVDDPNAAAVAAVAATADLRVAAEVITDAGRRTGR</sequence>
<dbReference type="Pfam" id="PF03308">
    <property type="entry name" value="MeaB"/>
    <property type="match status" value="1"/>
</dbReference>
<accession>A0A4R7J2E3</accession>
<dbReference type="Gene3D" id="3.40.50.300">
    <property type="entry name" value="P-loop containing nucleotide triphosphate hydrolases"/>
    <property type="match status" value="1"/>
</dbReference>
<organism evidence="1 2">
    <name type="scientific">Naumannella halotolerans</name>
    <dbReference type="NCBI Taxonomy" id="993414"/>
    <lineage>
        <taxon>Bacteria</taxon>
        <taxon>Bacillati</taxon>
        <taxon>Actinomycetota</taxon>
        <taxon>Actinomycetes</taxon>
        <taxon>Propionibacteriales</taxon>
        <taxon>Propionibacteriaceae</taxon>
        <taxon>Naumannella</taxon>
    </lineage>
</organism>
<dbReference type="InterPro" id="IPR027417">
    <property type="entry name" value="P-loop_NTPase"/>
</dbReference>
<name>A0A4R7J2E3_9ACTN</name>
<dbReference type="SUPFAM" id="SSF52540">
    <property type="entry name" value="P-loop containing nucleoside triphosphate hydrolases"/>
    <property type="match status" value="1"/>
</dbReference>
<keyword evidence="2" id="KW-1185">Reference proteome</keyword>
<evidence type="ECO:0000313" key="2">
    <source>
        <dbReference type="Proteomes" id="UP000295371"/>
    </source>
</evidence>
<reference evidence="1 2" key="1">
    <citation type="submission" date="2019-03" db="EMBL/GenBank/DDBJ databases">
        <title>Genomic Encyclopedia of Archaeal and Bacterial Type Strains, Phase II (KMG-II): from individual species to whole genera.</title>
        <authorList>
            <person name="Goeker M."/>
        </authorList>
    </citation>
    <scope>NUCLEOTIDE SEQUENCE [LARGE SCALE GENOMIC DNA]</scope>
    <source>
        <strain evidence="1 2">DSM 24323</strain>
    </source>
</reference>
<dbReference type="PANTHER" id="PTHR10285">
    <property type="entry name" value="URIDINE KINASE"/>
    <property type="match status" value="1"/>
</dbReference>
<dbReference type="GO" id="GO:0016301">
    <property type="term" value="F:kinase activity"/>
    <property type="evidence" value="ECO:0007669"/>
    <property type="project" value="UniProtKB-KW"/>
</dbReference>
<comment type="caution">
    <text evidence="1">The sequence shown here is derived from an EMBL/GenBank/DDBJ whole genome shotgun (WGS) entry which is preliminary data.</text>
</comment>
<keyword evidence="1" id="KW-0418">Kinase</keyword>
<proteinExistence type="predicted"/>
<gene>
    <name evidence="1" type="ORF">CLV29_2748</name>
</gene>